<comment type="caution">
    <text evidence="3">The sequence shown here is derived from an EMBL/GenBank/DDBJ whole genome shotgun (WGS) entry which is preliminary data.</text>
</comment>
<dbReference type="PANTHER" id="PTHR32347:SF23">
    <property type="entry name" value="BLL5650 PROTEIN"/>
    <property type="match status" value="1"/>
</dbReference>
<sequence length="233" mass="24454">AQTDDLRKGKRPLELAALDAQLAQARATLVASESALARQRSLVAQGFVSAARLDELVAARDADAAHVGELQAQRRLADEAARSDTIAAAAASARGAGSDAALARWHEEQKTRAAPVAALVYDTLYRPGEWVAAGAPVVALLPPGAIKLRFFVPEPLLARAAVGATVAVSCDGCPAGLKARIGHVSPEAEYTPPVIYSNESRSKLVFRAEAWPEGQNTLKPGQPVELRLADAAR</sequence>
<evidence type="ECO:0000313" key="4">
    <source>
        <dbReference type="Proteomes" id="UP001041814"/>
    </source>
</evidence>
<dbReference type="InterPro" id="IPR030190">
    <property type="entry name" value="MacA_alpha-hairpin_sf"/>
</dbReference>
<keyword evidence="4" id="KW-1185">Reference proteome</keyword>
<dbReference type="InterPro" id="IPR050465">
    <property type="entry name" value="UPF0194_transport"/>
</dbReference>
<name>A0ABS1E0L2_RUBGE</name>
<dbReference type="Gene3D" id="2.40.30.170">
    <property type="match status" value="1"/>
</dbReference>
<dbReference type="EMBL" id="NRRU01000171">
    <property type="protein sequence ID" value="MBK1715882.1"/>
    <property type="molecule type" value="Genomic_DNA"/>
</dbReference>
<dbReference type="Gene3D" id="6.10.140.1990">
    <property type="match status" value="1"/>
</dbReference>
<dbReference type="PANTHER" id="PTHR32347">
    <property type="entry name" value="EFFLUX SYSTEM COMPONENT YKNX-RELATED"/>
    <property type="match status" value="1"/>
</dbReference>
<reference evidence="3" key="2">
    <citation type="journal article" date="2020" name="Microorganisms">
        <title>Osmotic Adaptation and Compatible Solute Biosynthesis of Phototrophic Bacteria as Revealed from Genome Analyses.</title>
        <authorList>
            <person name="Imhoff J.F."/>
            <person name="Rahn T."/>
            <person name="Kunzel S."/>
            <person name="Keller A."/>
            <person name="Neulinger S.C."/>
        </authorList>
    </citation>
    <scope>NUCLEOTIDE SEQUENCE</scope>
    <source>
        <strain evidence="3">IM 151</strain>
    </source>
</reference>
<comment type="subcellular location">
    <subcellularLocation>
        <location evidence="1">Cell envelope</location>
    </subcellularLocation>
</comment>
<organism evidence="3 4">
    <name type="scientific">Rubrivivax gelatinosus</name>
    <name type="common">Rhodocyclus gelatinosus</name>
    <name type="synonym">Rhodopseudomonas gelatinosa</name>
    <dbReference type="NCBI Taxonomy" id="28068"/>
    <lineage>
        <taxon>Bacteria</taxon>
        <taxon>Pseudomonadati</taxon>
        <taxon>Pseudomonadota</taxon>
        <taxon>Betaproteobacteria</taxon>
        <taxon>Burkholderiales</taxon>
        <taxon>Sphaerotilaceae</taxon>
        <taxon>Rubrivivax</taxon>
    </lineage>
</organism>
<gene>
    <name evidence="3" type="ORF">CKO43_24345</name>
</gene>
<dbReference type="RefSeq" id="WP_200380329.1">
    <property type="nucleotide sequence ID" value="NZ_NRRU01000171.1"/>
</dbReference>
<accession>A0ABS1E0L2</accession>
<reference evidence="3" key="1">
    <citation type="submission" date="2017-08" db="EMBL/GenBank/DDBJ databases">
        <authorList>
            <person name="Imhoff J.F."/>
            <person name="Rahn T."/>
            <person name="Kuenzel S."/>
            <person name="Neulinger S.C."/>
        </authorList>
    </citation>
    <scope>NUCLEOTIDE SEQUENCE</scope>
    <source>
        <strain evidence="3">IM 151</strain>
    </source>
</reference>
<evidence type="ECO:0000256" key="1">
    <source>
        <dbReference type="ARBA" id="ARBA00004196"/>
    </source>
</evidence>
<protein>
    <submittedName>
        <fullName evidence="3">Secretion protein HlyD</fullName>
    </submittedName>
</protein>
<proteinExistence type="predicted"/>
<keyword evidence="2" id="KW-0175">Coiled coil</keyword>
<evidence type="ECO:0000313" key="3">
    <source>
        <dbReference type="EMBL" id="MBK1715882.1"/>
    </source>
</evidence>
<evidence type="ECO:0000256" key="2">
    <source>
        <dbReference type="ARBA" id="ARBA00023054"/>
    </source>
</evidence>
<dbReference type="Proteomes" id="UP001041814">
    <property type="component" value="Unassembled WGS sequence"/>
</dbReference>
<feature type="non-terminal residue" evidence="3">
    <location>
        <position position="1"/>
    </location>
</feature>